<evidence type="ECO:0000256" key="8">
    <source>
        <dbReference type="ARBA" id="ARBA00023015"/>
    </source>
</evidence>
<evidence type="ECO:0000256" key="16">
    <source>
        <dbReference type="SAM" id="MobiDB-lite"/>
    </source>
</evidence>
<evidence type="ECO:0000256" key="4">
    <source>
        <dbReference type="ARBA" id="ARBA00022670"/>
    </source>
</evidence>
<feature type="site" description="Important for enzyme activity" evidence="13">
    <location>
        <position position="632"/>
    </location>
</feature>
<evidence type="ECO:0000256" key="7">
    <source>
        <dbReference type="ARBA" id="ARBA00022807"/>
    </source>
</evidence>
<dbReference type="CDD" id="cd09616">
    <property type="entry name" value="Peptidase_C12_UCH_L1_L3"/>
    <property type="match status" value="1"/>
</dbReference>
<dbReference type="InterPro" id="IPR036959">
    <property type="entry name" value="Peptidase_C12_UCH_sf"/>
</dbReference>
<dbReference type="GO" id="GO:0016579">
    <property type="term" value="P:protein deubiquitination"/>
    <property type="evidence" value="ECO:0007669"/>
    <property type="project" value="TreeGrafter"/>
</dbReference>
<dbReference type="SUPFAM" id="SSF54001">
    <property type="entry name" value="Cysteine proteinases"/>
    <property type="match status" value="1"/>
</dbReference>
<reference evidence="21" key="1">
    <citation type="journal article" date="2023" name="Plant J.">
        <title>The genome of the king protea, Protea cynaroides.</title>
        <authorList>
            <person name="Chang J."/>
            <person name="Duong T.A."/>
            <person name="Schoeman C."/>
            <person name="Ma X."/>
            <person name="Roodt D."/>
            <person name="Barker N."/>
            <person name="Li Z."/>
            <person name="Van de Peer Y."/>
            <person name="Mizrachi E."/>
        </authorList>
    </citation>
    <scope>NUCLEOTIDE SEQUENCE</scope>
    <source>
        <tissue evidence="21">Young leaves</tissue>
    </source>
</reference>
<dbReference type="FunFam" id="3.40.532.10:FF:000007">
    <property type="entry name" value="Ubiquitin carboxyl-terminal hydrolase"/>
    <property type="match status" value="1"/>
</dbReference>
<evidence type="ECO:0000256" key="13">
    <source>
        <dbReference type="PROSITE-ProRule" id="PRU01393"/>
    </source>
</evidence>
<comment type="similarity">
    <text evidence="12 14">Belongs to the small heat shock protein (HSP20) family.</text>
</comment>
<dbReference type="Pfam" id="PF01088">
    <property type="entry name" value="Peptidase_C12"/>
    <property type="match status" value="1"/>
</dbReference>
<keyword evidence="7 13" id="KW-0788">Thiol protease</keyword>
<dbReference type="Gene3D" id="3.30.730.10">
    <property type="entry name" value="AP2/ERF domain"/>
    <property type="match status" value="1"/>
</dbReference>
<dbReference type="InterPro" id="IPR001578">
    <property type="entry name" value="Peptidase_C12_UCH"/>
</dbReference>
<dbReference type="InterPro" id="IPR008978">
    <property type="entry name" value="HSP20-like_chaperone"/>
</dbReference>
<dbReference type="SMART" id="SM00380">
    <property type="entry name" value="AP2"/>
    <property type="match status" value="1"/>
</dbReference>
<dbReference type="Proteomes" id="UP001141806">
    <property type="component" value="Unassembled WGS sequence"/>
</dbReference>
<dbReference type="FunFam" id="3.30.730.10:FF:000008">
    <property type="entry name" value="AP2 domain-containing protein RAP2.8"/>
    <property type="match status" value="1"/>
</dbReference>
<keyword evidence="10" id="KW-0804">Transcription</keyword>
<dbReference type="EC" id="3.4.19.12" evidence="15"/>
<comment type="catalytic activity">
    <reaction evidence="1 13 15">
        <text>Thiol-dependent hydrolysis of ester, thioester, amide, peptide and isopeptide bonds formed by the C-terminal Gly of ubiquitin (a 76-residue protein attached to proteins as an intracellular targeting signal).</text>
        <dbReference type="EC" id="3.4.19.12"/>
    </reaction>
</comment>
<feature type="site" description="Transition state stabilizer" evidence="13">
    <location>
        <position position="537"/>
    </location>
</feature>
<dbReference type="InterPro" id="IPR036955">
    <property type="entry name" value="AP2/ERF_dom_sf"/>
</dbReference>
<dbReference type="CDD" id="cd10017">
    <property type="entry name" value="B3_DNA"/>
    <property type="match status" value="1"/>
</dbReference>
<evidence type="ECO:0000313" key="21">
    <source>
        <dbReference type="EMBL" id="KAJ4951370.1"/>
    </source>
</evidence>
<dbReference type="GO" id="GO:0005634">
    <property type="term" value="C:nucleus"/>
    <property type="evidence" value="ECO:0007669"/>
    <property type="project" value="UniProtKB-SubCell"/>
</dbReference>
<evidence type="ECO:0000256" key="6">
    <source>
        <dbReference type="ARBA" id="ARBA00022801"/>
    </source>
</evidence>
<dbReference type="InterPro" id="IPR016177">
    <property type="entry name" value="DNA-bd_dom_sf"/>
</dbReference>
<comment type="caution">
    <text evidence="21">The sequence shown here is derived from an EMBL/GenBank/DDBJ whole genome shotgun (WGS) entry which is preliminary data.</text>
</comment>
<dbReference type="SUPFAM" id="SSF101936">
    <property type="entry name" value="DNA-binding pseudobarrel domain"/>
    <property type="match status" value="1"/>
</dbReference>
<evidence type="ECO:0000256" key="14">
    <source>
        <dbReference type="RuleBase" id="RU003616"/>
    </source>
</evidence>
<evidence type="ECO:0000313" key="22">
    <source>
        <dbReference type="Proteomes" id="UP001141806"/>
    </source>
</evidence>
<dbReference type="GO" id="GO:0006511">
    <property type="term" value="P:ubiquitin-dependent protein catabolic process"/>
    <property type="evidence" value="ECO:0007669"/>
    <property type="project" value="UniProtKB-UniRule"/>
</dbReference>
<keyword evidence="9" id="KW-0238">DNA-binding</keyword>
<dbReference type="GO" id="GO:0003700">
    <property type="term" value="F:DNA-binding transcription factor activity"/>
    <property type="evidence" value="ECO:0007669"/>
    <property type="project" value="InterPro"/>
</dbReference>
<dbReference type="EMBL" id="JAMYWD010000012">
    <property type="protein sequence ID" value="KAJ4951370.1"/>
    <property type="molecule type" value="Genomic_DNA"/>
</dbReference>
<evidence type="ECO:0000259" key="17">
    <source>
        <dbReference type="PROSITE" id="PS01031"/>
    </source>
</evidence>
<dbReference type="PROSITE" id="PS01031">
    <property type="entry name" value="SHSP"/>
    <property type="match status" value="1"/>
</dbReference>
<dbReference type="InterPro" id="IPR015300">
    <property type="entry name" value="DNA-bd_pseudobarrel_sf"/>
</dbReference>
<dbReference type="GO" id="GO:0004843">
    <property type="term" value="F:cysteine-type deubiquitinase activity"/>
    <property type="evidence" value="ECO:0007669"/>
    <property type="project" value="UniProtKB-UniRule"/>
</dbReference>
<dbReference type="Pfam" id="PF00011">
    <property type="entry name" value="HSP20"/>
    <property type="match status" value="1"/>
</dbReference>
<evidence type="ECO:0000259" key="19">
    <source>
        <dbReference type="PROSITE" id="PS51032"/>
    </source>
</evidence>
<evidence type="ECO:0000259" key="20">
    <source>
        <dbReference type="PROSITE" id="PS52048"/>
    </source>
</evidence>
<proteinExistence type="inferred from homology"/>
<sequence length="683" mass="77781">MVSTISMEGTTVIAERSDSNSSTNPFVSKSRRRDENKSSYPRYKGVIMQQNGHWGAQIYANHQRIWLGTFKTEKEAAMAYDSAAIKVRRGDSHRNLPWTQLTVQEPNFQDIYSTETILNMIKDGSYQSKFIDFIMTQCLNIGNRRISQSHRNEHGISYHELFHKELTPSDVGKLNRLVIPKKHAMTFFPLVPEVDIERDNDDDDDDSDKVDAMHLGFFDKQHKPWRFRYCYWKSSQSFVFTKGWNRFVKEKDLKAKDIITFYWCDYRKITGEVQTFYMIHAKSKSEERNNDGYGGVSLGLEENLGCLMEEEGKKLVEINKVLFSPYFTQENYVHWIETPESLVYSADLPGVRKEEIKVELEDSRYLIIITQAVDGETDPAKKFMKKFKLPAMVDDNGISALHEDGTQILSRRWRNSSAIRQLEFLHGGIEGYHSQIFCKQKTALAAQDEIPSAKKWLPLEANPDIMNQFLWGLGLPVDEAEFYDVYGLDDDLLEMVPKPVLAVLFLYPLTAETEAERMSEKESVKKEPSEKVYFLKQTVGNACGTIGLLHAIGNVSSAIKLCEDSYLDKLFKSTAHMDPMERALFLEKDIEMEAAHLVAASAGETEAPDTDVDVDTHFICFSCVDGELYELDGRKSQPISHGPSSPSSLLQDVAKIIKSMIQKNPDSLNFNVIALSRKSAGAS</sequence>
<organism evidence="21 22">
    <name type="scientific">Protea cynaroides</name>
    <dbReference type="NCBI Taxonomy" id="273540"/>
    <lineage>
        <taxon>Eukaryota</taxon>
        <taxon>Viridiplantae</taxon>
        <taxon>Streptophyta</taxon>
        <taxon>Embryophyta</taxon>
        <taxon>Tracheophyta</taxon>
        <taxon>Spermatophyta</taxon>
        <taxon>Magnoliopsida</taxon>
        <taxon>Proteales</taxon>
        <taxon>Proteaceae</taxon>
        <taxon>Protea</taxon>
    </lineage>
</organism>
<feature type="domain" description="UCH catalytic" evidence="20">
    <location>
        <begin position="455"/>
        <end position="677"/>
    </location>
</feature>
<dbReference type="PROSITE" id="PS52048">
    <property type="entry name" value="UCH_DOMAIN"/>
    <property type="match status" value="1"/>
</dbReference>
<evidence type="ECO:0000256" key="10">
    <source>
        <dbReference type="ARBA" id="ARBA00023163"/>
    </source>
</evidence>
<feature type="domain" description="TF-B3" evidence="18">
    <location>
        <begin position="162"/>
        <end position="283"/>
    </location>
</feature>
<evidence type="ECO:0000256" key="3">
    <source>
        <dbReference type="ARBA" id="ARBA00009326"/>
    </source>
</evidence>
<gene>
    <name evidence="21" type="ORF">NE237_028202</name>
</gene>
<dbReference type="PRINTS" id="PR00707">
    <property type="entry name" value="UBCTHYDRLASE"/>
</dbReference>
<keyword evidence="8" id="KW-0805">Transcription regulation</keyword>
<evidence type="ECO:0000259" key="18">
    <source>
        <dbReference type="PROSITE" id="PS50863"/>
    </source>
</evidence>
<dbReference type="PROSITE" id="PS50863">
    <property type="entry name" value="B3"/>
    <property type="match status" value="1"/>
</dbReference>
<dbReference type="InterPro" id="IPR002068">
    <property type="entry name" value="A-crystallin/Hsp20_dom"/>
</dbReference>
<dbReference type="GO" id="GO:0005737">
    <property type="term" value="C:cytoplasm"/>
    <property type="evidence" value="ECO:0007669"/>
    <property type="project" value="TreeGrafter"/>
</dbReference>
<dbReference type="PROSITE" id="PS51032">
    <property type="entry name" value="AP2_ERF"/>
    <property type="match status" value="1"/>
</dbReference>
<accession>A0A9Q0GRY0</accession>
<dbReference type="Gene3D" id="2.60.40.790">
    <property type="match status" value="1"/>
</dbReference>
<dbReference type="InterPro" id="IPR038765">
    <property type="entry name" value="Papain-like_cys_pep_sf"/>
</dbReference>
<dbReference type="SUPFAM" id="SSF49764">
    <property type="entry name" value="HSP20-like chaperones"/>
    <property type="match status" value="1"/>
</dbReference>
<feature type="active site" description="Nucleophile" evidence="13">
    <location>
        <position position="543"/>
    </location>
</feature>
<keyword evidence="4 13" id="KW-0645">Protease</keyword>
<dbReference type="PANTHER" id="PTHR10589">
    <property type="entry name" value="UBIQUITIN CARBOXYL-TERMINAL HYDROLASE"/>
    <property type="match status" value="1"/>
</dbReference>
<evidence type="ECO:0000256" key="9">
    <source>
        <dbReference type="ARBA" id="ARBA00023125"/>
    </source>
</evidence>
<dbReference type="InterPro" id="IPR003340">
    <property type="entry name" value="B3_DNA-bd"/>
</dbReference>
<evidence type="ECO:0000256" key="12">
    <source>
        <dbReference type="PROSITE-ProRule" id="PRU00285"/>
    </source>
</evidence>
<dbReference type="Gene3D" id="3.40.532.10">
    <property type="entry name" value="Peptidase C12, ubiquitin carboxyl-terminal hydrolase"/>
    <property type="match status" value="1"/>
</dbReference>
<feature type="active site" description="Proton donor" evidence="13">
    <location>
        <position position="617"/>
    </location>
</feature>
<dbReference type="SUPFAM" id="SSF54171">
    <property type="entry name" value="DNA-binding domain"/>
    <property type="match status" value="1"/>
</dbReference>
<dbReference type="Pfam" id="PF02362">
    <property type="entry name" value="B3"/>
    <property type="match status" value="1"/>
</dbReference>
<evidence type="ECO:0000256" key="2">
    <source>
        <dbReference type="ARBA" id="ARBA00004123"/>
    </source>
</evidence>
<dbReference type="CDD" id="cd00018">
    <property type="entry name" value="AP2"/>
    <property type="match status" value="1"/>
</dbReference>
<keyword evidence="22" id="KW-1185">Reference proteome</keyword>
<dbReference type="Gene3D" id="2.40.330.10">
    <property type="entry name" value="DNA-binding pseudobarrel domain"/>
    <property type="match status" value="1"/>
</dbReference>
<dbReference type="InterPro" id="IPR001471">
    <property type="entry name" value="AP2/ERF_dom"/>
</dbReference>
<keyword evidence="6 13" id="KW-0378">Hydrolase</keyword>
<keyword evidence="5 13" id="KW-0833">Ubl conjugation pathway</keyword>
<comment type="subcellular location">
    <subcellularLocation>
        <location evidence="2">Nucleus</location>
    </subcellularLocation>
</comment>
<evidence type="ECO:0000256" key="1">
    <source>
        <dbReference type="ARBA" id="ARBA00000707"/>
    </source>
</evidence>
<feature type="domain" description="AP2/ERF" evidence="19">
    <location>
        <begin position="42"/>
        <end position="97"/>
    </location>
</feature>
<evidence type="ECO:0000256" key="15">
    <source>
        <dbReference type="RuleBase" id="RU361215"/>
    </source>
</evidence>
<feature type="region of interest" description="Disordered" evidence="16">
    <location>
        <begin position="1"/>
        <end position="40"/>
    </location>
</feature>
<dbReference type="SMART" id="SM01019">
    <property type="entry name" value="B3"/>
    <property type="match status" value="1"/>
</dbReference>
<dbReference type="AlphaFoldDB" id="A0A9Q0GRY0"/>
<protein>
    <recommendedName>
        <fullName evidence="15">Ubiquitin carboxyl-terminal hydrolase</fullName>
        <ecNumber evidence="15">3.4.19.12</ecNumber>
    </recommendedName>
</protein>
<keyword evidence="11" id="KW-0539">Nucleus</keyword>
<name>A0A9Q0GRY0_9MAGN</name>
<evidence type="ECO:0000256" key="11">
    <source>
        <dbReference type="ARBA" id="ARBA00023242"/>
    </source>
</evidence>
<feature type="domain" description="SHSP" evidence="17">
    <location>
        <begin position="324"/>
        <end position="428"/>
    </location>
</feature>
<evidence type="ECO:0000256" key="5">
    <source>
        <dbReference type="ARBA" id="ARBA00022786"/>
    </source>
</evidence>
<dbReference type="PANTHER" id="PTHR10589:SF17">
    <property type="entry name" value="UBIQUITIN CARBOXYL-TERMINAL HYDROLASE"/>
    <property type="match status" value="1"/>
</dbReference>
<dbReference type="OrthoDB" id="427186at2759"/>
<comment type="similarity">
    <text evidence="3 13 15">Belongs to the peptidase C12 family.</text>
</comment>
<dbReference type="GO" id="GO:0003677">
    <property type="term" value="F:DNA binding"/>
    <property type="evidence" value="ECO:0007669"/>
    <property type="project" value="UniProtKB-KW"/>
</dbReference>